<evidence type="ECO:0000313" key="4">
    <source>
        <dbReference type="EMBL" id="KAK3241354.1"/>
    </source>
</evidence>
<evidence type="ECO:0000256" key="2">
    <source>
        <dbReference type="SAM" id="Phobius"/>
    </source>
</evidence>
<reference evidence="4 5" key="1">
    <citation type="journal article" date="2015" name="Genome Biol. Evol.">
        <title>Comparative Genomics of a Bacterivorous Green Alga Reveals Evolutionary Causalities and Consequences of Phago-Mixotrophic Mode of Nutrition.</title>
        <authorList>
            <person name="Burns J.A."/>
            <person name="Paasch A."/>
            <person name="Narechania A."/>
            <person name="Kim E."/>
        </authorList>
    </citation>
    <scope>NUCLEOTIDE SEQUENCE [LARGE SCALE GENOMIC DNA]</scope>
    <source>
        <strain evidence="4 5">PLY_AMNH</strain>
    </source>
</reference>
<protein>
    <recommendedName>
        <fullName evidence="6">Pectate lyase C</fullName>
    </recommendedName>
</protein>
<feature type="transmembrane region" description="Helical" evidence="2">
    <location>
        <begin position="2258"/>
        <end position="2276"/>
    </location>
</feature>
<feature type="transmembrane region" description="Helical" evidence="2">
    <location>
        <begin position="2089"/>
        <end position="2114"/>
    </location>
</feature>
<feature type="transmembrane region" description="Helical" evidence="2">
    <location>
        <begin position="2218"/>
        <end position="2238"/>
    </location>
</feature>
<feature type="transmembrane region" description="Helical" evidence="2">
    <location>
        <begin position="2320"/>
        <end position="2338"/>
    </location>
</feature>
<feature type="signal peptide" evidence="3">
    <location>
        <begin position="1"/>
        <end position="26"/>
    </location>
</feature>
<feature type="chain" id="PRO_5041975102" description="Pectate lyase C" evidence="3">
    <location>
        <begin position="27"/>
        <end position="2362"/>
    </location>
</feature>
<feature type="region of interest" description="Disordered" evidence="1">
    <location>
        <begin position="278"/>
        <end position="307"/>
    </location>
</feature>
<dbReference type="InterPro" id="IPR011050">
    <property type="entry name" value="Pectin_lyase_fold/virulence"/>
</dbReference>
<evidence type="ECO:0000256" key="3">
    <source>
        <dbReference type="SAM" id="SignalP"/>
    </source>
</evidence>
<feature type="transmembrane region" description="Helical" evidence="2">
    <location>
        <begin position="1714"/>
        <end position="1735"/>
    </location>
</feature>
<accession>A0AAE0BSZ7</accession>
<dbReference type="SMART" id="SM00710">
    <property type="entry name" value="PbH1"/>
    <property type="match status" value="15"/>
</dbReference>
<gene>
    <name evidence="4" type="ORF">CYMTET_48877</name>
</gene>
<proteinExistence type="predicted"/>
<dbReference type="PANTHER" id="PTHR11319">
    <property type="entry name" value="G PROTEIN-COUPLED RECEPTOR-RELATED"/>
    <property type="match status" value="1"/>
</dbReference>
<evidence type="ECO:0008006" key="6">
    <source>
        <dbReference type="Google" id="ProtNLM"/>
    </source>
</evidence>
<name>A0AAE0BSZ7_9CHLO</name>
<dbReference type="InterPro" id="IPR018247">
    <property type="entry name" value="EF_Hand_1_Ca_BS"/>
</dbReference>
<feature type="transmembrane region" description="Helical" evidence="2">
    <location>
        <begin position="1790"/>
        <end position="1811"/>
    </location>
</feature>
<feature type="transmembrane region" description="Helical" evidence="2">
    <location>
        <begin position="1823"/>
        <end position="1843"/>
    </location>
</feature>
<organism evidence="4 5">
    <name type="scientific">Cymbomonas tetramitiformis</name>
    <dbReference type="NCBI Taxonomy" id="36881"/>
    <lineage>
        <taxon>Eukaryota</taxon>
        <taxon>Viridiplantae</taxon>
        <taxon>Chlorophyta</taxon>
        <taxon>Pyramimonadophyceae</taxon>
        <taxon>Pyramimonadales</taxon>
        <taxon>Pyramimonadaceae</taxon>
        <taxon>Cymbomonas</taxon>
    </lineage>
</organism>
<dbReference type="PROSITE" id="PS00018">
    <property type="entry name" value="EF_HAND_1"/>
    <property type="match status" value="1"/>
</dbReference>
<keyword evidence="2" id="KW-1133">Transmembrane helix</keyword>
<dbReference type="PANTHER" id="PTHR11319:SF35">
    <property type="entry name" value="OUTER MEMBRANE PROTEIN PMPC-RELATED"/>
    <property type="match status" value="1"/>
</dbReference>
<keyword evidence="2" id="KW-0812">Transmembrane</keyword>
<keyword evidence="5" id="KW-1185">Reference proteome</keyword>
<feature type="region of interest" description="Disordered" evidence="1">
    <location>
        <begin position="1993"/>
        <end position="2029"/>
    </location>
</feature>
<comment type="caution">
    <text evidence="4">The sequence shown here is derived from an EMBL/GenBank/DDBJ whole genome shotgun (WGS) entry which is preliminary data.</text>
</comment>
<keyword evidence="3" id="KW-0732">Signal</keyword>
<feature type="compositionally biased region" description="Pro residues" evidence="1">
    <location>
        <begin position="280"/>
        <end position="307"/>
    </location>
</feature>
<dbReference type="InterPro" id="IPR006626">
    <property type="entry name" value="PbH1"/>
</dbReference>
<evidence type="ECO:0000256" key="1">
    <source>
        <dbReference type="SAM" id="MobiDB-lite"/>
    </source>
</evidence>
<dbReference type="EMBL" id="LGRX02033409">
    <property type="protein sequence ID" value="KAK3241354.1"/>
    <property type="molecule type" value="Genomic_DNA"/>
</dbReference>
<dbReference type="SUPFAM" id="SSF51126">
    <property type="entry name" value="Pectin lyase-like"/>
    <property type="match status" value="5"/>
</dbReference>
<sequence>MRSTCLVSRHAALILTFGASLAFAHALMQSGNPKNFDLVHASIDDIDLDGDGFITRREYEARSVPSIPRITPSPAAGTVSSVELEFSAQWFTEKALIQKSRDVFPYALQTLSSPQSTPLRNQTLVRRLNSTSHLSLRSEDARAESQDSWREVLRGQVAPEVPDHDVERGKASKASIRQWRRLFHDSDGDNDCCSVILDPDTTCVTQDRLYGDYALQGVNDDPYLCAEWCIVNYPSTQYTDLFKNFPWCNCYASCPDTRDVSTTVFGSDGGDVTTLEVLESPPPVPPPLPPLSAPPPSTPSPPPLPPVPPLQVSADGIVANVSSELVLHAGEQLAAALSDPNVTVVFLYSNVSLEEVALPNVTRDMELVGECGAALCEISANRVRNILHVEEGVTLVLRTLALRFGYSVLNGGALYLQPNATAALHGCLLEGNEASESGGGVYMAANSTLTLVSSHLRGNMAHATYGRRGGGAVYAGSHASIQVWESHMVNNSAARMGGALVCEGDSVFVARANSTVALNSAGSHGGGLFLYRSTVLFEDAELVHNRAGKNGGGLDCIQACQIEVVRSSVADNSAEEHGGGLYGHVNTHVVIGPGSAVVHNTADGPDPTLMGKGGGIFLYSEGTLTVQDSAISHNSATSGGGVYGDAGTVLSIDGSVLEGNYASQDGGGIYTLSGVSIYLSSGSALRGNSASGNGGGVAVVDEDQGVHEIMVTASTAIEYNLAGGSGGGLYAGYGSVVLINDTCHISHNIAKGDGGGISLNDGGNLCIHSSSVLNNSAGGAGGAVASTSGCRIQLDEGSVLRGNSCGNIGGGISGLNATNLTLHQVYLSANSADDAGGGVALGGQWSSATISESVMDDSFGTISGGCLFVSASYSTVTILNSTMTNCSATGSSSSISSDSGQGGAIGIKTQGTTLTISASSLTGNNAKYGGAIAFEGEYCTARVHTSVLEENTADPGDGGVLLLTVVSLGFEFTDCAIANNSARTGGVVAMARSYLGLAHSQLSDNSARSTGGCISAEDSELMLTDSLFTGHEAITGGVVILSGWSSTMEGYACYFGNNAGLDRGGVLHADGAYQGRISGSALVENRAFSSGGAVFFGSGAELEVELSALQRNYAIQNGGTVYGYQASLVFTEVILSQNLADDNGGGVTLLSSIINVTGALITGNRASGYGGGILASYFSEAIVTDSNLTLNTASKGGALYVQFTSHATLQEVVLRGNWASGSMGGALLVDLGTSLLLSRAMLLTNEARTTGGAVAALQEAQVVMEDSVCEGNAASRGGALYLMMSSASIHGSTLSFNVASDTGGGVHLQGPEDTNSTIIASVAIEGCTFYDNAGYSGGGIYVGNLTGLSLHNAVMEGNQAVSEGENLGGGAVAMERTVANSTLSDVQFTNNNASKGGACFLAGDGRMPLQMRNLSFGENHVAETGASLFWMVNLGNITAAIPPTCSNCTGLQEHLGTNPMTFTLQEEFSDELLSDLSAHSNEELERRLRYVAYDFYSELTVITESFIVDVTYSCDGFVVSGSLFSLYNSYFQSLTFTGQPGAQCSVSFVPTKDVTLWRPAALLVSISLCRPGEWYNAPALQCTHCPAGEIKFSNSSKACTVCDVPGLVCKGGNEYYMEDGYWIPSLWVQSMCEEDDPPCLLGVVYYCDSLKSDCMSSSGAERGNVDGQMHIEEDLLCGSSSATRTVLCASCAYGYHSSLDGATCILCPEDSSQLWVQVIGLALLFAAAIRVALYYRKRIVALIMDDSGVSRVENVRGKSLLNVLLGHLQVVSQTTLLYPVNTVPKTYQQLLGPTAVVSFSLISWLPISCLFHALGMGNAEEQGFYTTHTFTCVTAGLINFFFFNDMRQFISEHLSFSTKLRRASAKNRAARATLKGGGVILNPTFDSPSLGALPPDTTVEKFAFDNSGGFTPRGDILEGREVELGGVSVEGRGRGVGGVSVEVFEFEGGMMSGDLGWGPHCDGYKTQDALFDWDDTSSGVCAMFDGECGDTARLNSPSTPQSPNMTPLSTPRTGTPRTQCGQTEPGHEDVAHSSSKMIAIVLSNLMMLLHTSCGTTCFQLFNCRTIYYTEHSTSWLAPDLTVECFTYKWYIHACISVCVIVLYTIGFPAILIFLPEFLRRYRKVKCSTTGEFLYIHEEKLYRYQDPSSVQEQRTLERKSTKRSFTAYECGEDQKEIAPDIVVIHRGMERTVTPVIEIDENGEMGVDSMMMHPRVQSTIGLYLKIYRPGLGAFAGYQMLFKLFQTSMVVPLSQIDPAIPVLYAILVTANVICINAYIKPFIDETANLYQIFFLLAQLQSLLVMAAKQGFSGSDDVFNPLGIYLGVYQAVLIARTAYIISEDYKEQLSSMNTILRKKLTGVAQV</sequence>
<evidence type="ECO:0000313" key="5">
    <source>
        <dbReference type="Proteomes" id="UP001190700"/>
    </source>
</evidence>
<feature type="compositionally biased region" description="Polar residues" evidence="1">
    <location>
        <begin position="1993"/>
        <end position="2022"/>
    </location>
</feature>
<keyword evidence="2" id="KW-0472">Membrane</keyword>
<feature type="transmembrane region" description="Helical" evidence="2">
    <location>
        <begin position="2288"/>
        <end position="2308"/>
    </location>
</feature>
<dbReference type="Proteomes" id="UP001190700">
    <property type="component" value="Unassembled WGS sequence"/>
</dbReference>